<reference evidence="6 7" key="1">
    <citation type="submission" date="2017-02" db="EMBL/GenBank/DDBJ databases">
        <authorList>
            <person name="Peterson S.W."/>
        </authorList>
    </citation>
    <scope>NUCLEOTIDE SEQUENCE [LARGE SCALE GENOMIC DNA]</scope>
    <source>
        <strain evidence="6 7">DSM 21749</strain>
    </source>
</reference>
<dbReference type="Gene3D" id="2.40.420.20">
    <property type="match status" value="1"/>
</dbReference>
<dbReference type="PROSITE" id="PS51257">
    <property type="entry name" value="PROKAR_LIPOPROTEIN"/>
    <property type="match status" value="1"/>
</dbReference>
<feature type="region of interest" description="Disordered" evidence="3">
    <location>
        <begin position="408"/>
        <end position="436"/>
    </location>
</feature>
<dbReference type="EMBL" id="FUXP01000010">
    <property type="protein sequence ID" value="SKA18347.1"/>
    <property type="molecule type" value="Genomic_DNA"/>
</dbReference>
<feature type="domain" description="CzcB-like C-terminal circularly permuted SH3-like" evidence="5">
    <location>
        <begin position="346"/>
        <end position="396"/>
    </location>
</feature>
<feature type="chain" id="PRO_5012684910" evidence="4">
    <location>
        <begin position="24"/>
        <end position="436"/>
    </location>
</feature>
<protein>
    <submittedName>
        <fullName evidence="6">HlyD family secretion protein</fullName>
    </submittedName>
</protein>
<sequence length="436" mass="46042">MIPARTGRLVVCLLLALAAAMLAGCGDDVAPPTVETVTRVPLVLDVIGEGPLQSAKATPLLVPGQGWAQRQLVWMRDEGSRVEEGEVLARFSTERGELDLAEARVDLERNALARAAKQAELTTGQGRVAVDLSKVAMDLSIAERYAGADLSTMARNDVLDAIQDVDYLGAKRDTLRWKQGQSSERGAAELAVLDAQRATVAIEAERSRKDLEALELRAPHAGVMMLTADWSGEKPTIGSSLRPGSELGRLPDTSTLEVELAMPQIQAQGVAVGNMVELSPVGRPGQQVTSTISWVASAAKVMSRNSPVKYLTMKATVPAEAARKHGWVPGQKLRARVVLFEGQAMSVANIALRSEAGRHYVQVRGGEGFARRQVEIGVRGSARSQVLEGLSPGDEVLLVDGGTAADAIGAIDPEASPGTDPAGGNNNSDDSKEPGS</sequence>
<evidence type="ECO:0000256" key="3">
    <source>
        <dbReference type="SAM" id="MobiDB-lite"/>
    </source>
</evidence>
<dbReference type="Pfam" id="PF25975">
    <property type="entry name" value="CzcB_C"/>
    <property type="match status" value="1"/>
</dbReference>
<gene>
    <name evidence="6" type="ORF">SAMN02745674_02320</name>
</gene>
<organism evidence="6 7">
    <name type="scientific">Lysobacter spongiicola DSM 21749</name>
    <dbReference type="NCBI Taxonomy" id="1122188"/>
    <lineage>
        <taxon>Bacteria</taxon>
        <taxon>Pseudomonadati</taxon>
        <taxon>Pseudomonadota</taxon>
        <taxon>Gammaproteobacteria</taxon>
        <taxon>Lysobacterales</taxon>
        <taxon>Lysobacteraceae</taxon>
        <taxon>Novilysobacter</taxon>
    </lineage>
</organism>
<keyword evidence="2" id="KW-0175">Coiled coil</keyword>
<name>A0A1T4RR40_9GAMM</name>
<comment type="subcellular location">
    <subcellularLocation>
        <location evidence="1">Cell envelope</location>
    </subcellularLocation>
</comment>
<dbReference type="RefSeq" id="WP_143814286.1">
    <property type="nucleotide sequence ID" value="NZ_FUXP01000010.1"/>
</dbReference>
<keyword evidence="7" id="KW-1185">Reference proteome</keyword>
<accession>A0A1T4RR40</accession>
<dbReference type="PANTHER" id="PTHR32347">
    <property type="entry name" value="EFFLUX SYSTEM COMPONENT YKNX-RELATED"/>
    <property type="match status" value="1"/>
</dbReference>
<feature type="signal peptide" evidence="4">
    <location>
        <begin position="1"/>
        <end position="23"/>
    </location>
</feature>
<evidence type="ECO:0000256" key="4">
    <source>
        <dbReference type="SAM" id="SignalP"/>
    </source>
</evidence>
<evidence type="ECO:0000259" key="5">
    <source>
        <dbReference type="Pfam" id="PF25975"/>
    </source>
</evidence>
<dbReference type="OrthoDB" id="8738918at2"/>
<dbReference type="STRING" id="1122188.SAMN02745674_02320"/>
<evidence type="ECO:0000256" key="2">
    <source>
        <dbReference type="ARBA" id="ARBA00023054"/>
    </source>
</evidence>
<dbReference type="Gene3D" id="2.40.30.170">
    <property type="match status" value="1"/>
</dbReference>
<evidence type="ECO:0000256" key="1">
    <source>
        <dbReference type="ARBA" id="ARBA00004196"/>
    </source>
</evidence>
<dbReference type="PANTHER" id="PTHR32347:SF23">
    <property type="entry name" value="BLL5650 PROTEIN"/>
    <property type="match status" value="1"/>
</dbReference>
<dbReference type="Proteomes" id="UP000190061">
    <property type="component" value="Unassembled WGS sequence"/>
</dbReference>
<evidence type="ECO:0000313" key="7">
    <source>
        <dbReference type="Proteomes" id="UP000190061"/>
    </source>
</evidence>
<dbReference type="GO" id="GO:0030313">
    <property type="term" value="C:cell envelope"/>
    <property type="evidence" value="ECO:0007669"/>
    <property type="project" value="UniProtKB-SubCell"/>
</dbReference>
<dbReference type="InterPro" id="IPR050465">
    <property type="entry name" value="UPF0194_transport"/>
</dbReference>
<dbReference type="InterPro" id="IPR058649">
    <property type="entry name" value="CzcB_C"/>
</dbReference>
<dbReference type="AlphaFoldDB" id="A0A1T4RR40"/>
<evidence type="ECO:0000313" key="6">
    <source>
        <dbReference type="EMBL" id="SKA18347.1"/>
    </source>
</evidence>
<keyword evidence="4" id="KW-0732">Signal</keyword>
<proteinExistence type="predicted"/>